<protein>
    <submittedName>
        <fullName evidence="1">Uncharacterized protein</fullName>
    </submittedName>
</protein>
<reference evidence="1" key="1">
    <citation type="submission" date="2023-04" db="EMBL/GenBank/DDBJ databases">
        <title>Draft Genome sequencing of Naganishia species isolated from polar environments using Oxford Nanopore Technology.</title>
        <authorList>
            <person name="Leo P."/>
            <person name="Venkateswaran K."/>
        </authorList>
    </citation>
    <scope>NUCLEOTIDE SEQUENCE</scope>
    <source>
        <strain evidence="1">MNA-CCFEE 5423</strain>
    </source>
</reference>
<organism evidence="1 2">
    <name type="scientific">Naganishia friedmannii</name>
    <dbReference type="NCBI Taxonomy" id="89922"/>
    <lineage>
        <taxon>Eukaryota</taxon>
        <taxon>Fungi</taxon>
        <taxon>Dikarya</taxon>
        <taxon>Basidiomycota</taxon>
        <taxon>Agaricomycotina</taxon>
        <taxon>Tremellomycetes</taxon>
        <taxon>Filobasidiales</taxon>
        <taxon>Filobasidiaceae</taxon>
        <taxon>Naganishia</taxon>
    </lineage>
</organism>
<keyword evidence="2" id="KW-1185">Reference proteome</keyword>
<evidence type="ECO:0000313" key="2">
    <source>
        <dbReference type="Proteomes" id="UP001227268"/>
    </source>
</evidence>
<gene>
    <name evidence="1" type="ORF">QFC21_006922</name>
</gene>
<name>A0ACC2V022_9TREE</name>
<dbReference type="Proteomes" id="UP001227268">
    <property type="component" value="Unassembled WGS sequence"/>
</dbReference>
<comment type="caution">
    <text evidence="1">The sequence shown here is derived from an EMBL/GenBank/DDBJ whole genome shotgun (WGS) entry which is preliminary data.</text>
</comment>
<evidence type="ECO:0000313" key="1">
    <source>
        <dbReference type="EMBL" id="KAJ9092280.1"/>
    </source>
</evidence>
<accession>A0ACC2V022</accession>
<proteinExistence type="predicted"/>
<dbReference type="EMBL" id="JASBWT010000040">
    <property type="protein sequence ID" value="KAJ9092280.1"/>
    <property type="molecule type" value="Genomic_DNA"/>
</dbReference>
<sequence length="91" mass="10594">MNQRRYVEAGGTGVIWKEDVRCKLAIEYKLLELETAKERCISDNVFDEKRGWLPIREALLRMGYNKALAELNDFAPLFMTMDKPLKSAIDR</sequence>